<name>A0A8H7V1C4_9FUNG</name>
<sequence length="210" mass="23782">MSSSKRQTIAQSNAIQDLVQTVKDFMENINLRFDRVDTDLNGLTEDVHHLSITADHIHERQQLAATPTAAPVANDRIIPRPRNANKDSVINLILVEVHGSTMDEAHEMVDAIGRAALTCCQSAANESPELAICGWRDLPAENRHRMKAAAFGIAQDNFQHLEFIGRCLDLWPIECFMQPKWSSKSAYARRKRRTEQLELENRNLRVSRDA</sequence>
<gene>
    <name evidence="1" type="ORF">INT46_010904</name>
</gene>
<keyword evidence="2" id="KW-1185">Reference proteome</keyword>
<comment type="caution">
    <text evidence="1">The sequence shown here is derived from an EMBL/GenBank/DDBJ whole genome shotgun (WGS) entry which is preliminary data.</text>
</comment>
<dbReference type="EMBL" id="JAEPRC010000227">
    <property type="protein sequence ID" value="KAG2203525.1"/>
    <property type="molecule type" value="Genomic_DNA"/>
</dbReference>
<evidence type="ECO:0000313" key="2">
    <source>
        <dbReference type="Proteomes" id="UP000650833"/>
    </source>
</evidence>
<accession>A0A8H7V1C4</accession>
<proteinExistence type="predicted"/>
<reference evidence="1" key="1">
    <citation type="submission" date="2020-12" db="EMBL/GenBank/DDBJ databases">
        <title>Metabolic potential, ecology and presence of endohyphal bacteria is reflected in genomic diversity of Mucoromycotina.</title>
        <authorList>
            <person name="Muszewska A."/>
            <person name="Okrasinska A."/>
            <person name="Steczkiewicz K."/>
            <person name="Drgas O."/>
            <person name="Orlowska M."/>
            <person name="Perlinska-Lenart U."/>
            <person name="Aleksandrzak-Piekarczyk T."/>
            <person name="Szatraj K."/>
            <person name="Zielenkiewicz U."/>
            <person name="Pilsyk S."/>
            <person name="Malc E."/>
            <person name="Mieczkowski P."/>
            <person name="Kruszewska J.S."/>
            <person name="Biernat P."/>
            <person name="Pawlowska J."/>
        </authorList>
    </citation>
    <scope>NUCLEOTIDE SEQUENCE</scope>
    <source>
        <strain evidence="1">CBS 226.32</strain>
    </source>
</reference>
<evidence type="ECO:0000313" key="1">
    <source>
        <dbReference type="EMBL" id="KAG2203525.1"/>
    </source>
</evidence>
<protein>
    <submittedName>
        <fullName evidence="1">Uncharacterized protein</fullName>
    </submittedName>
</protein>
<dbReference type="Proteomes" id="UP000650833">
    <property type="component" value="Unassembled WGS sequence"/>
</dbReference>
<organism evidence="1 2">
    <name type="scientific">Mucor plumbeus</name>
    <dbReference type="NCBI Taxonomy" id="97098"/>
    <lineage>
        <taxon>Eukaryota</taxon>
        <taxon>Fungi</taxon>
        <taxon>Fungi incertae sedis</taxon>
        <taxon>Mucoromycota</taxon>
        <taxon>Mucoromycotina</taxon>
        <taxon>Mucoromycetes</taxon>
        <taxon>Mucorales</taxon>
        <taxon>Mucorineae</taxon>
        <taxon>Mucoraceae</taxon>
        <taxon>Mucor</taxon>
    </lineage>
</organism>
<dbReference type="AlphaFoldDB" id="A0A8H7V1C4"/>